<dbReference type="Proteomes" id="UP001596108">
    <property type="component" value="Unassembled WGS sequence"/>
</dbReference>
<dbReference type="InterPro" id="IPR024775">
    <property type="entry name" value="DinB-like"/>
</dbReference>
<keyword evidence="3" id="KW-1185">Reference proteome</keyword>
<gene>
    <name evidence="2" type="ORF">ACFPQ4_17195</name>
</gene>
<accession>A0ABW0R361</accession>
<dbReference type="Gene3D" id="1.20.120.450">
    <property type="entry name" value="dinb family like domain"/>
    <property type="match status" value="1"/>
</dbReference>
<evidence type="ECO:0000259" key="1">
    <source>
        <dbReference type="Pfam" id="PF12867"/>
    </source>
</evidence>
<reference evidence="3" key="1">
    <citation type="journal article" date="2019" name="Int. J. Syst. Evol. Microbiol.">
        <title>The Global Catalogue of Microorganisms (GCM) 10K type strain sequencing project: providing services to taxonomists for standard genome sequencing and annotation.</title>
        <authorList>
            <consortium name="The Broad Institute Genomics Platform"/>
            <consortium name="The Broad Institute Genome Sequencing Center for Infectious Disease"/>
            <person name="Wu L."/>
            <person name="Ma J."/>
        </authorList>
    </citation>
    <scope>NUCLEOTIDE SEQUENCE [LARGE SCALE GENOMIC DNA]</scope>
    <source>
        <strain evidence="3">CGMCC 1.18578</strain>
    </source>
</reference>
<comment type="caution">
    <text evidence="2">The sequence shown here is derived from an EMBL/GenBank/DDBJ whole genome shotgun (WGS) entry which is preliminary data.</text>
</comment>
<protein>
    <submittedName>
        <fullName evidence="2">DinB family protein</fullName>
    </submittedName>
</protein>
<name>A0ABW0R361_9BACL</name>
<dbReference type="InterPro" id="IPR034660">
    <property type="entry name" value="DinB/YfiT-like"/>
</dbReference>
<feature type="domain" description="DinB-like" evidence="1">
    <location>
        <begin position="33"/>
        <end position="164"/>
    </location>
</feature>
<dbReference type="EMBL" id="JBHSNC010000051">
    <property type="protein sequence ID" value="MFC5531158.1"/>
    <property type="molecule type" value="Genomic_DNA"/>
</dbReference>
<proteinExistence type="predicted"/>
<evidence type="ECO:0000313" key="2">
    <source>
        <dbReference type="EMBL" id="MFC5531158.1"/>
    </source>
</evidence>
<dbReference type="RefSeq" id="WP_378113098.1">
    <property type="nucleotide sequence ID" value="NZ_JBHSNC010000051.1"/>
</dbReference>
<evidence type="ECO:0000313" key="3">
    <source>
        <dbReference type="Proteomes" id="UP001596108"/>
    </source>
</evidence>
<sequence length="171" mass="19131">MSNRPSNEEYSPFAESYVKLVPEGDIQQILNGSLADTTGLFSSLTEDQAAYRYAPGKWSLKQVLGHIADNERIMSYRLLRIARGDQTPLAGYDENQLMSGATFDDLPLAVIVEDYAAARRSTLALLRGLSEEAWTRIGIVNDRKSSARAWAYIIAGHEIHHLNVVKERYLS</sequence>
<organism evidence="2 3">
    <name type="scientific">Cohnella yongneupensis</name>
    <dbReference type="NCBI Taxonomy" id="425006"/>
    <lineage>
        <taxon>Bacteria</taxon>
        <taxon>Bacillati</taxon>
        <taxon>Bacillota</taxon>
        <taxon>Bacilli</taxon>
        <taxon>Bacillales</taxon>
        <taxon>Paenibacillaceae</taxon>
        <taxon>Cohnella</taxon>
    </lineage>
</organism>
<dbReference type="Pfam" id="PF12867">
    <property type="entry name" value="DinB_2"/>
    <property type="match status" value="1"/>
</dbReference>
<dbReference type="SUPFAM" id="SSF109854">
    <property type="entry name" value="DinB/YfiT-like putative metalloenzymes"/>
    <property type="match status" value="1"/>
</dbReference>